<protein>
    <submittedName>
        <fullName evidence="1">Uncharacterized protein</fullName>
    </submittedName>
</protein>
<accession>A0A327VRW5</accession>
<keyword evidence="2" id="KW-1185">Reference proteome</keyword>
<name>A0A327VRW5_9BACT</name>
<sequence length="230" mass="25481">MVYHIGNSLSACSHCALSPLKERSTTLVIPCRLALTARYHPSKNGLPHWQFLVGLLSPRVITPRERSTVFSIPCWLALTARYHPSKNGLPHLQFLSACSHCALSPPKTGLPHTQFLVGLLSPRVITPKDWSITFAIPCRLALTACYHPQSTVYHIRNFLSACSHRVLSPPKDGLRHTQFLVGLLSLRVIALKNVQSHSNFIGGASPPRVSAHKKRDAEGIPFFVRHPLKS</sequence>
<comment type="caution">
    <text evidence="1">The sequence shown here is derived from an EMBL/GenBank/DDBJ whole genome shotgun (WGS) entry which is preliminary data.</text>
</comment>
<reference evidence="1 2" key="1">
    <citation type="submission" date="2018-06" db="EMBL/GenBank/DDBJ databases">
        <title>Genomic Encyclopedia of Archaeal and Bacterial Type Strains, Phase II (KMG-II): from individual species to whole genera.</title>
        <authorList>
            <person name="Goeker M."/>
        </authorList>
    </citation>
    <scope>NUCLEOTIDE SEQUENCE [LARGE SCALE GENOMIC DNA]</scope>
    <source>
        <strain evidence="1 2">DSM 29821</strain>
    </source>
</reference>
<dbReference type="EMBL" id="QLMA01000014">
    <property type="protein sequence ID" value="RAJ72815.1"/>
    <property type="molecule type" value="Genomic_DNA"/>
</dbReference>
<evidence type="ECO:0000313" key="2">
    <source>
        <dbReference type="Proteomes" id="UP000249819"/>
    </source>
</evidence>
<dbReference type="Proteomes" id="UP000249819">
    <property type="component" value="Unassembled WGS sequence"/>
</dbReference>
<evidence type="ECO:0000313" key="1">
    <source>
        <dbReference type="EMBL" id="RAJ72815.1"/>
    </source>
</evidence>
<dbReference type="AlphaFoldDB" id="A0A327VRW5"/>
<gene>
    <name evidence="1" type="ORF">CLV59_11418</name>
</gene>
<proteinExistence type="predicted"/>
<organism evidence="1 2">
    <name type="scientific">Chitinophaga dinghuensis</name>
    <dbReference type="NCBI Taxonomy" id="1539050"/>
    <lineage>
        <taxon>Bacteria</taxon>
        <taxon>Pseudomonadati</taxon>
        <taxon>Bacteroidota</taxon>
        <taxon>Chitinophagia</taxon>
        <taxon>Chitinophagales</taxon>
        <taxon>Chitinophagaceae</taxon>
        <taxon>Chitinophaga</taxon>
    </lineage>
</organism>